<comment type="similarity">
    <text evidence="1">Belongs to the PIGG/PIGN/PIGO family. PIGG subfamily.</text>
</comment>
<dbReference type="Proteomes" id="UP000283383">
    <property type="component" value="Unassembled WGS sequence"/>
</dbReference>
<evidence type="ECO:0000313" key="2">
    <source>
        <dbReference type="EMBL" id="RKF59423.1"/>
    </source>
</evidence>
<comment type="caution">
    <text evidence="2">The sequence shown here is derived from an EMBL/GenBank/DDBJ whole genome shotgun (WGS) entry which is preliminary data.</text>
</comment>
<gene>
    <name evidence="2" type="ORF">GcM3_174011</name>
</gene>
<comment type="pathway">
    <text evidence="1">Glycolipid biosynthesis; glycosylphosphatidylinositol-anchor biosynthesis.</text>
</comment>
<feature type="non-terminal residue" evidence="2">
    <location>
        <position position="132"/>
    </location>
</feature>
<keyword evidence="1 2" id="KW-0808">Transferase</keyword>
<dbReference type="GO" id="GO:0005789">
    <property type="term" value="C:endoplasmic reticulum membrane"/>
    <property type="evidence" value="ECO:0007669"/>
    <property type="project" value="UniProtKB-SubCell"/>
</dbReference>
<dbReference type="STRING" id="62708.A0A420HPS2"/>
<dbReference type="InterPro" id="IPR017850">
    <property type="entry name" value="Alkaline_phosphatase_core_sf"/>
</dbReference>
<reference evidence="2 3" key="1">
    <citation type="journal article" date="2018" name="BMC Genomics">
        <title>Comparative genome analyses reveal sequence features reflecting distinct modes of host-adaptation between dicot and monocot powdery mildew.</title>
        <authorList>
            <person name="Wu Y."/>
            <person name="Ma X."/>
            <person name="Pan Z."/>
            <person name="Kale S.D."/>
            <person name="Song Y."/>
            <person name="King H."/>
            <person name="Zhang Q."/>
            <person name="Presley C."/>
            <person name="Deng X."/>
            <person name="Wei C.I."/>
            <person name="Xiao S."/>
        </authorList>
    </citation>
    <scope>NUCLEOTIDE SEQUENCE [LARGE SCALE GENOMIC DNA]</scope>
    <source>
        <strain evidence="2">UMSG3</strain>
    </source>
</reference>
<dbReference type="GO" id="GO:0006506">
    <property type="term" value="P:GPI anchor biosynthetic process"/>
    <property type="evidence" value="ECO:0007669"/>
    <property type="project" value="UniProtKB-UniPathway"/>
</dbReference>
<evidence type="ECO:0000256" key="1">
    <source>
        <dbReference type="RuleBase" id="RU367106"/>
    </source>
</evidence>
<dbReference type="InterPro" id="IPR039527">
    <property type="entry name" value="PIGG/GPI7"/>
</dbReference>
<keyword evidence="1" id="KW-0337">GPI-anchor biosynthesis</keyword>
<dbReference type="SUPFAM" id="SSF53649">
    <property type="entry name" value="Alkaline phosphatase-like"/>
    <property type="match status" value="1"/>
</dbReference>
<keyword evidence="3" id="KW-1185">Reference proteome</keyword>
<dbReference type="PANTHER" id="PTHR23072:SF0">
    <property type="entry name" value="GPI ETHANOLAMINE PHOSPHATE TRANSFERASE 2"/>
    <property type="match status" value="1"/>
</dbReference>
<organism evidence="2 3">
    <name type="scientific">Golovinomyces cichoracearum</name>
    <dbReference type="NCBI Taxonomy" id="62708"/>
    <lineage>
        <taxon>Eukaryota</taxon>
        <taxon>Fungi</taxon>
        <taxon>Dikarya</taxon>
        <taxon>Ascomycota</taxon>
        <taxon>Pezizomycotina</taxon>
        <taxon>Leotiomycetes</taxon>
        <taxon>Erysiphales</taxon>
        <taxon>Erysiphaceae</taxon>
        <taxon>Golovinomyces</taxon>
    </lineage>
</organism>
<comment type="subcellular location">
    <subcellularLocation>
        <location evidence="1">Endoplasmic reticulum membrane</location>
        <topology evidence="1">Multi-pass membrane protein</topology>
    </subcellularLocation>
</comment>
<keyword evidence="1" id="KW-0256">Endoplasmic reticulum</keyword>
<sequence>MLHYLGVDHIGHLQGFNSDLFPVKLNEMDDVFRSIFDSVTFSAQTQNESYLFLVTGDHGMTKSGNHGGSTRDETHTALIFVSNNKSHNFPSGYSKVPPLKERTFLQIDIAPTIAALFNFPTPAKSQGRIISP</sequence>
<evidence type="ECO:0000313" key="3">
    <source>
        <dbReference type="Proteomes" id="UP000283383"/>
    </source>
</evidence>
<dbReference type="EMBL" id="MCBQ01017486">
    <property type="protein sequence ID" value="RKF59423.1"/>
    <property type="molecule type" value="Genomic_DNA"/>
</dbReference>
<dbReference type="AlphaFoldDB" id="A0A420HPS2"/>
<accession>A0A420HPS2</accession>
<name>A0A420HPS2_9PEZI</name>
<proteinExistence type="inferred from homology"/>
<comment type="function">
    <text evidence="1">Ethanolamine phosphate transferase involved in glycosylphosphatidylinositol-anchor biosynthesis. Transfers ethanolamine phosphate to the GPI second mannose.</text>
</comment>
<dbReference type="PANTHER" id="PTHR23072">
    <property type="entry name" value="PHOSPHATIDYLINOSITOL GLYCAN-RELATED"/>
    <property type="match status" value="1"/>
</dbReference>
<protein>
    <recommendedName>
        <fullName evidence="1">GPI ethanolamine phosphate transferase 2</fullName>
    </recommendedName>
</protein>
<dbReference type="GO" id="GO:0051267">
    <property type="term" value="F:CP2 mannose-ethanolamine phosphotransferase activity"/>
    <property type="evidence" value="ECO:0007669"/>
    <property type="project" value="TreeGrafter"/>
</dbReference>
<dbReference type="Gene3D" id="3.40.720.10">
    <property type="entry name" value="Alkaline Phosphatase, subunit A"/>
    <property type="match status" value="1"/>
</dbReference>
<dbReference type="UniPathway" id="UPA00196"/>